<evidence type="ECO:0000256" key="1">
    <source>
        <dbReference type="SAM" id="Phobius"/>
    </source>
</evidence>
<comment type="caution">
    <text evidence="2">The sequence shown here is derived from an EMBL/GenBank/DDBJ whole genome shotgun (WGS) entry which is preliminary data.</text>
</comment>
<evidence type="ECO:0008006" key="4">
    <source>
        <dbReference type="Google" id="ProtNLM"/>
    </source>
</evidence>
<reference evidence="3" key="1">
    <citation type="journal article" date="2019" name="Int. J. Syst. Evol. Microbiol.">
        <title>The Global Catalogue of Microorganisms (GCM) 10K type strain sequencing project: providing services to taxonomists for standard genome sequencing and annotation.</title>
        <authorList>
            <consortium name="The Broad Institute Genomics Platform"/>
            <consortium name="The Broad Institute Genome Sequencing Center for Infectious Disease"/>
            <person name="Wu L."/>
            <person name="Ma J."/>
        </authorList>
    </citation>
    <scope>NUCLEOTIDE SEQUENCE [LARGE SCALE GENOMIC DNA]</scope>
    <source>
        <strain evidence="3">JCM 14919</strain>
    </source>
</reference>
<feature type="transmembrane region" description="Helical" evidence="1">
    <location>
        <begin position="67"/>
        <end position="93"/>
    </location>
</feature>
<accession>A0ABP5MTU8</accession>
<proteinExistence type="predicted"/>
<keyword evidence="3" id="KW-1185">Reference proteome</keyword>
<dbReference type="EMBL" id="BAAAOP010000001">
    <property type="protein sequence ID" value="GAA2185255.1"/>
    <property type="molecule type" value="Genomic_DNA"/>
</dbReference>
<protein>
    <recommendedName>
        <fullName evidence="4">Sulfate permease</fullName>
    </recommendedName>
</protein>
<evidence type="ECO:0000313" key="2">
    <source>
        <dbReference type="EMBL" id="GAA2185255.1"/>
    </source>
</evidence>
<name>A0ABP5MTU8_9MICO</name>
<dbReference type="Proteomes" id="UP001501084">
    <property type="component" value="Unassembled WGS sequence"/>
</dbReference>
<keyword evidence="1" id="KW-0812">Transmembrane</keyword>
<sequence>MFRLIWIVSIYVRSFMRRFMPSNIAITALRTRSGLKWAAPAMLLSVPYLFAATYVATLVDGGASKWLYVIFLVCIWNALKFVANGIVCMGLLARVRVHERRRQRSAAESSAVHANKQLVGA</sequence>
<dbReference type="RefSeq" id="WP_346056948.1">
    <property type="nucleotide sequence ID" value="NZ_BAAAOP010000001.1"/>
</dbReference>
<gene>
    <name evidence="2" type="ORF">GCM10009786_00880</name>
</gene>
<keyword evidence="1" id="KW-1133">Transmembrane helix</keyword>
<organism evidence="2 3">
    <name type="scientific">Leucobacter alluvii</name>
    <dbReference type="NCBI Taxonomy" id="340321"/>
    <lineage>
        <taxon>Bacteria</taxon>
        <taxon>Bacillati</taxon>
        <taxon>Actinomycetota</taxon>
        <taxon>Actinomycetes</taxon>
        <taxon>Micrococcales</taxon>
        <taxon>Microbacteriaceae</taxon>
        <taxon>Leucobacter</taxon>
    </lineage>
</organism>
<evidence type="ECO:0000313" key="3">
    <source>
        <dbReference type="Proteomes" id="UP001501084"/>
    </source>
</evidence>
<keyword evidence="1" id="KW-0472">Membrane</keyword>